<feature type="compositionally biased region" description="Low complexity" evidence="1">
    <location>
        <begin position="608"/>
        <end position="629"/>
    </location>
</feature>
<dbReference type="InterPro" id="IPR029006">
    <property type="entry name" value="ADF-H/Gelsolin-like_dom_sf"/>
</dbReference>
<sequence length="1308" mass="140005">MSNATSGSVADWSQRIKDLQQQTDEDGMKEQARLEAEIAKSRMERANRRSALTGNARVDQAATSYLSRLPDRSPDQEPRLDALQRLQGATYTEPARTSSPTPSGTNSQAAKGMSLAEFMGGRATGPRLNKHAPQLDYEEHQTDYEARTRAGTRPMLQQVSNPTPVALHGLAKEEPRKVSPIPGNNRTSSTTPSVVRSDSRPISDSSAASTPFKPKDSPPITSTSPPNGAGSSFTGDKPVFLKQSPATSPPASAPIRSSTSPSPAASPPWATPSTPVSARRTSSDVPTTPKSPPLASSPRVEMLARPVQPSPSPVQRFIPATNPSPAFLKSEPQKEERPSITRLQGRGFVERQVKASARLSSTPEEAKKVQRPTTAEKKATVLQRWPGEAGRKDSSPTPIASSDIPKRDYRRSLPASSPSTNIGSAPVTSRPSPSPAVGASRVAAFVAATNARARNPEHDSTPLRLPGMGGAGALPFKSRSQPDPEKGNGGPTAPLGSAPRRLPGMAIDPNTPSVLKKSSSSTDLRAPRRQRSVHFDDPEEPESHAPRVATFDGNQTDAANSKKLVHMTKDRARKPRKAPGKSGLSVESSAPVAPESPAEETPVKHESSSSVSRQAMSSPAASVSVSPPSKARTEVNATTPQSVDIQAPITPVSARPSSREGRFKLPPPIVAPKPEALRRNSIPTPTEKNSPGFQRQQQAVASPGNEVASTPSSGSQVASRAVATSPPPSDNAVSTPVSVKALASSWGKQGSSQAEATRESNQVSQRTESPKPNPVTSDANEAPEPPIIVPAVLNPPAVPMPQPRPRPLSQSSEERRRSISNRYSSIILPPLKEEKTPVATPEGSMKVQKNPAGNAPSAQSLHDSLVSASLPSQSEKPQALAVTASMGQKTNGHSPISPLDRTVVIPHEDTPLPAFSLSRLLASVPATPKLAPGAAISTETFLIAGSSSTAIKDDMHIFYDGEIIAVVHRGKNKTSGLVATTVWGWIGSSAMLTEKETTKLQDMAGRFNTSLVKVPQGKEPYDLVQLLGGTIAIRQGSRSHWSRDNTALHCVRMHGSHFVVVEEVEVASRSICSAFSYCLAILEAIFVWHGRGSLPTERSVAQDYAKSIANEGVEISELEEGEEDDLFWMMLDENGYANAGYWRFRSQLPPHMIPSPRLWTVLQSALQPIIPFCAADLTKDSILMYDGVFELFVLVGEDARDRRADIRLAIAAAEGVAAASAVTRSFPPPVHVLIFPTRIPIDLRANFRGMDKSEADEAPPPDHINLLTLEEAHQQLDQQEWTLRQLKDPQFLPLAISPAMHPDFNPPL</sequence>
<dbReference type="InterPro" id="IPR007122">
    <property type="entry name" value="Villin/Gelsolin"/>
</dbReference>
<gene>
    <name evidence="3" type="ORF">M408DRAFT_285529</name>
</gene>
<feature type="compositionally biased region" description="Polar residues" evidence="1">
    <location>
        <begin position="414"/>
        <end position="431"/>
    </location>
</feature>
<organism evidence="3 4">
    <name type="scientific">Serendipita vermifera MAFF 305830</name>
    <dbReference type="NCBI Taxonomy" id="933852"/>
    <lineage>
        <taxon>Eukaryota</taxon>
        <taxon>Fungi</taxon>
        <taxon>Dikarya</taxon>
        <taxon>Basidiomycota</taxon>
        <taxon>Agaricomycotina</taxon>
        <taxon>Agaricomycetes</taxon>
        <taxon>Sebacinales</taxon>
        <taxon>Serendipitaceae</taxon>
        <taxon>Serendipita</taxon>
    </lineage>
</organism>
<feature type="compositionally biased region" description="Basic and acidic residues" evidence="1">
    <location>
        <begin position="137"/>
        <end position="148"/>
    </location>
</feature>
<dbReference type="EMBL" id="KN824284">
    <property type="protein sequence ID" value="KIM30430.1"/>
    <property type="molecule type" value="Genomic_DNA"/>
</dbReference>
<dbReference type="GO" id="GO:0005546">
    <property type="term" value="F:phosphatidylinositol-4,5-bisphosphate binding"/>
    <property type="evidence" value="ECO:0007669"/>
    <property type="project" value="TreeGrafter"/>
</dbReference>
<feature type="domain" description="DUF7904" evidence="2">
    <location>
        <begin position="945"/>
        <end position="1035"/>
    </location>
</feature>
<dbReference type="SUPFAM" id="SSF55753">
    <property type="entry name" value="Actin depolymerizing proteins"/>
    <property type="match status" value="1"/>
</dbReference>
<feature type="compositionally biased region" description="Polar residues" evidence="1">
    <location>
        <begin position="635"/>
        <end position="644"/>
    </location>
</feature>
<evidence type="ECO:0000313" key="4">
    <source>
        <dbReference type="Proteomes" id="UP000054097"/>
    </source>
</evidence>
<dbReference type="InterPro" id="IPR057226">
    <property type="entry name" value="DUF7904"/>
</dbReference>
<feature type="region of interest" description="Disordered" evidence="1">
    <location>
        <begin position="1"/>
        <end position="874"/>
    </location>
</feature>
<dbReference type="HOGENOM" id="CLU_003265_0_0_1"/>
<dbReference type="GO" id="GO:0008154">
    <property type="term" value="P:actin polymerization or depolymerization"/>
    <property type="evidence" value="ECO:0007669"/>
    <property type="project" value="TreeGrafter"/>
</dbReference>
<dbReference type="Pfam" id="PF25480">
    <property type="entry name" value="DUF7904"/>
    <property type="match status" value="1"/>
</dbReference>
<dbReference type="GO" id="GO:0015629">
    <property type="term" value="C:actin cytoskeleton"/>
    <property type="evidence" value="ECO:0007669"/>
    <property type="project" value="TreeGrafter"/>
</dbReference>
<dbReference type="SMART" id="SM00262">
    <property type="entry name" value="GEL"/>
    <property type="match status" value="1"/>
</dbReference>
<feature type="compositionally biased region" description="Basic and acidic residues" evidence="1">
    <location>
        <begin position="533"/>
        <end position="545"/>
    </location>
</feature>
<feature type="compositionally biased region" description="Polar residues" evidence="1">
    <location>
        <begin position="510"/>
        <end position="523"/>
    </location>
</feature>
<name>A0A0C3B0Y5_SERVB</name>
<feature type="compositionally biased region" description="Polar residues" evidence="1">
    <location>
        <begin position="87"/>
        <end position="109"/>
    </location>
</feature>
<feature type="compositionally biased region" description="Polar residues" evidence="1">
    <location>
        <begin position="707"/>
        <end position="718"/>
    </location>
</feature>
<feature type="compositionally biased region" description="Pro residues" evidence="1">
    <location>
        <begin position="796"/>
        <end position="806"/>
    </location>
</feature>
<feature type="compositionally biased region" description="Polar residues" evidence="1">
    <location>
        <begin position="856"/>
        <end position="874"/>
    </location>
</feature>
<dbReference type="GO" id="GO:0051016">
    <property type="term" value="P:barbed-end actin filament capping"/>
    <property type="evidence" value="ECO:0007669"/>
    <property type="project" value="TreeGrafter"/>
</dbReference>
<dbReference type="STRING" id="933852.A0A0C3B0Y5"/>
<evidence type="ECO:0000259" key="2">
    <source>
        <dbReference type="Pfam" id="PF25480"/>
    </source>
</evidence>
<accession>A0A0C3B0Y5</accession>
<protein>
    <recommendedName>
        <fullName evidence="2">DUF7904 domain-containing protein</fullName>
    </recommendedName>
</protein>
<reference evidence="3 4" key="1">
    <citation type="submission" date="2014-04" db="EMBL/GenBank/DDBJ databases">
        <authorList>
            <consortium name="DOE Joint Genome Institute"/>
            <person name="Kuo A."/>
            <person name="Zuccaro A."/>
            <person name="Kohler A."/>
            <person name="Nagy L.G."/>
            <person name="Floudas D."/>
            <person name="Copeland A."/>
            <person name="Barry K.W."/>
            <person name="Cichocki N."/>
            <person name="Veneault-Fourrey C."/>
            <person name="LaButti K."/>
            <person name="Lindquist E.A."/>
            <person name="Lipzen A."/>
            <person name="Lundell T."/>
            <person name="Morin E."/>
            <person name="Murat C."/>
            <person name="Sun H."/>
            <person name="Tunlid A."/>
            <person name="Henrissat B."/>
            <person name="Grigoriev I.V."/>
            <person name="Hibbett D.S."/>
            <person name="Martin F."/>
            <person name="Nordberg H.P."/>
            <person name="Cantor M.N."/>
            <person name="Hua S.X."/>
        </authorList>
    </citation>
    <scope>NUCLEOTIDE SEQUENCE [LARGE SCALE GENOMIC DNA]</scope>
    <source>
        <strain evidence="3 4">MAFF 305830</strain>
    </source>
</reference>
<feature type="compositionally biased region" description="Basic and acidic residues" evidence="1">
    <location>
        <begin position="69"/>
        <end position="82"/>
    </location>
</feature>
<feature type="compositionally biased region" description="Polar residues" evidence="1">
    <location>
        <begin position="219"/>
        <end position="234"/>
    </location>
</feature>
<feature type="compositionally biased region" description="Polar residues" evidence="1">
    <location>
        <begin position="746"/>
        <end position="767"/>
    </location>
</feature>
<feature type="compositionally biased region" description="Basic and acidic residues" evidence="1">
    <location>
        <begin position="26"/>
        <end position="47"/>
    </location>
</feature>
<feature type="compositionally biased region" description="Low complexity" evidence="1">
    <location>
        <begin position="186"/>
        <end position="196"/>
    </location>
</feature>
<dbReference type="Proteomes" id="UP000054097">
    <property type="component" value="Unassembled WGS sequence"/>
</dbReference>
<dbReference type="OrthoDB" id="6375767at2759"/>
<dbReference type="PANTHER" id="PTHR11977">
    <property type="entry name" value="VILLIN"/>
    <property type="match status" value="1"/>
</dbReference>
<feature type="compositionally biased region" description="Polar residues" evidence="1">
    <location>
        <begin position="681"/>
        <end position="700"/>
    </location>
</feature>
<dbReference type="GO" id="GO:0051014">
    <property type="term" value="P:actin filament severing"/>
    <property type="evidence" value="ECO:0007669"/>
    <property type="project" value="TreeGrafter"/>
</dbReference>
<feature type="compositionally biased region" description="Basic and acidic residues" evidence="1">
    <location>
        <begin position="364"/>
        <end position="379"/>
    </location>
</feature>
<dbReference type="GO" id="GO:0005737">
    <property type="term" value="C:cytoplasm"/>
    <property type="evidence" value="ECO:0007669"/>
    <property type="project" value="TreeGrafter"/>
</dbReference>
<feature type="compositionally biased region" description="Polar residues" evidence="1">
    <location>
        <begin position="279"/>
        <end position="288"/>
    </location>
</feature>
<proteinExistence type="predicted"/>
<evidence type="ECO:0000256" key="1">
    <source>
        <dbReference type="SAM" id="MobiDB-lite"/>
    </source>
</evidence>
<feature type="compositionally biased region" description="Low complexity" evidence="1">
    <location>
        <begin position="253"/>
        <end position="263"/>
    </location>
</feature>
<dbReference type="GO" id="GO:0051015">
    <property type="term" value="F:actin filament binding"/>
    <property type="evidence" value="ECO:0007669"/>
    <property type="project" value="InterPro"/>
</dbReference>
<evidence type="ECO:0000313" key="3">
    <source>
        <dbReference type="EMBL" id="KIM30430.1"/>
    </source>
</evidence>
<dbReference type="Gene3D" id="3.40.20.10">
    <property type="entry name" value="Severin"/>
    <property type="match status" value="2"/>
</dbReference>
<feature type="compositionally biased region" description="Low complexity" evidence="1">
    <location>
        <begin position="436"/>
        <end position="453"/>
    </location>
</feature>
<dbReference type="PANTHER" id="PTHR11977:SF133">
    <property type="entry name" value="DUF4045 DOMAIN-CONTAINING PROTEIN"/>
    <property type="match status" value="1"/>
</dbReference>
<reference evidence="4" key="2">
    <citation type="submission" date="2015-01" db="EMBL/GenBank/DDBJ databases">
        <title>Evolutionary Origins and Diversification of the Mycorrhizal Mutualists.</title>
        <authorList>
            <consortium name="DOE Joint Genome Institute"/>
            <consortium name="Mycorrhizal Genomics Consortium"/>
            <person name="Kohler A."/>
            <person name="Kuo A."/>
            <person name="Nagy L.G."/>
            <person name="Floudas D."/>
            <person name="Copeland A."/>
            <person name="Barry K.W."/>
            <person name="Cichocki N."/>
            <person name="Veneault-Fourrey C."/>
            <person name="LaButti K."/>
            <person name="Lindquist E.A."/>
            <person name="Lipzen A."/>
            <person name="Lundell T."/>
            <person name="Morin E."/>
            <person name="Murat C."/>
            <person name="Riley R."/>
            <person name="Ohm R."/>
            <person name="Sun H."/>
            <person name="Tunlid A."/>
            <person name="Henrissat B."/>
            <person name="Grigoriev I.V."/>
            <person name="Hibbett D.S."/>
            <person name="Martin F."/>
        </authorList>
    </citation>
    <scope>NUCLEOTIDE SEQUENCE [LARGE SCALE GENOMIC DNA]</scope>
    <source>
        <strain evidence="4">MAFF 305830</strain>
    </source>
</reference>
<feature type="compositionally biased region" description="Basic residues" evidence="1">
    <location>
        <begin position="563"/>
        <end position="579"/>
    </location>
</feature>
<keyword evidence="4" id="KW-1185">Reference proteome</keyword>